<name>A0AAW1KXP6_SAPOF</name>
<keyword evidence="3" id="KW-1185">Reference proteome</keyword>
<dbReference type="EMBL" id="JBDFQZ010000005">
    <property type="protein sequence ID" value="KAK9724129.1"/>
    <property type="molecule type" value="Genomic_DNA"/>
</dbReference>
<sequence>MSRNNYQNRHNNLQITDMELKRRNEELERKVKESKKREEKMRDELIRALERARVAEEAEEMLCSQLGDIEAEAVDQARLYHSRILALMDQLSHAHNLLQQHGLPLPL</sequence>
<dbReference type="InterPro" id="IPR039282">
    <property type="entry name" value="LSU"/>
</dbReference>
<comment type="caution">
    <text evidence="2">The sequence shown here is derived from an EMBL/GenBank/DDBJ whole genome shotgun (WGS) entry which is preliminary data.</text>
</comment>
<proteinExistence type="predicted"/>
<organism evidence="2 3">
    <name type="scientific">Saponaria officinalis</name>
    <name type="common">Common soapwort</name>
    <name type="synonym">Lychnis saponaria</name>
    <dbReference type="NCBI Taxonomy" id="3572"/>
    <lineage>
        <taxon>Eukaryota</taxon>
        <taxon>Viridiplantae</taxon>
        <taxon>Streptophyta</taxon>
        <taxon>Embryophyta</taxon>
        <taxon>Tracheophyta</taxon>
        <taxon>Spermatophyta</taxon>
        <taxon>Magnoliopsida</taxon>
        <taxon>eudicotyledons</taxon>
        <taxon>Gunneridae</taxon>
        <taxon>Pentapetalae</taxon>
        <taxon>Caryophyllales</taxon>
        <taxon>Caryophyllaceae</taxon>
        <taxon>Caryophylleae</taxon>
        <taxon>Saponaria</taxon>
    </lineage>
</organism>
<evidence type="ECO:0000313" key="2">
    <source>
        <dbReference type="EMBL" id="KAK9724129.1"/>
    </source>
</evidence>
<dbReference type="AlphaFoldDB" id="A0AAW1KXP6"/>
<dbReference type="Proteomes" id="UP001443914">
    <property type="component" value="Unassembled WGS sequence"/>
</dbReference>
<reference evidence="2" key="1">
    <citation type="submission" date="2024-03" db="EMBL/GenBank/DDBJ databases">
        <title>WGS assembly of Saponaria officinalis var. Norfolk2.</title>
        <authorList>
            <person name="Jenkins J."/>
            <person name="Shu S."/>
            <person name="Grimwood J."/>
            <person name="Barry K."/>
            <person name="Goodstein D."/>
            <person name="Schmutz J."/>
            <person name="Leebens-Mack J."/>
            <person name="Osbourn A."/>
        </authorList>
    </citation>
    <scope>NUCLEOTIDE SEQUENCE [LARGE SCALE GENOMIC DNA]</scope>
    <source>
        <strain evidence="2">JIC</strain>
    </source>
</reference>
<dbReference type="PANTHER" id="PTHR34283:SF1">
    <property type="entry name" value="PROTEIN RESPONSE TO LOW SULFUR 1"/>
    <property type="match status" value="1"/>
</dbReference>
<dbReference type="Pfam" id="PF24980">
    <property type="entry name" value="LSU"/>
    <property type="match status" value="1"/>
</dbReference>
<dbReference type="PANTHER" id="PTHR34283">
    <property type="entry name" value="PROTEIN RESPONSE TO LOW SULFUR 1"/>
    <property type="match status" value="1"/>
</dbReference>
<feature type="region of interest" description="Disordered" evidence="1">
    <location>
        <begin position="1"/>
        <end position="21"/>
    </location>
</feature>
<dbReference type="GO" id="GO:0098869">
    <property type="term" value="P:cellular oxidant detoxification"/>
    <property type="evidence" value="ECO:0007669"/>
    <property type="project" value="InterPro"/>
</dbReference>
<gene>
    <name evidence="2" type="ORF">RND81_05G050300</name>
</gene>
<feature type="compositionally biased region" description="Polar residues" evidence="1">
    <location>
        <begin position="1"/>
        <end position="15"/>
    </location>
</feature>
<evidence type="ECO:0000313" key="3">
    <source>
        <dbReference type="Proteomes" id="UP001443914"/>
    </source>
</evidence>
<protein>
    <submittedName>
        <fullName evidence="2">Uncharacterized protein</fullName>
    </submittedName>
</protein>
<evidence type="ECO:0000256" key="1">
    <source>
        <dbReference type="SAM" id="MobiDB-lite"/>
    </source>
</evidence>
<accession>A0AAW1KXP6</accession>